<evidence type="ECO:0000256" key="3">
    <source>
        <dbReference type="SAM" id="Coils"/>
    </source>
</evidence>
<dbReference type="PANTHER" id="PTHR32347">
    <property type="entry name" value="EFFLUX SYSTEM COMPONENT YKNX-RELATED"/>
    <property type="match status" value="1"/>
</dbReference>
<evidence type="ECO:0000256" key="1">
    <source>
        <dbReference type="ARBA" id="ARBA00004196"/>
    </source>
</evidence>
<dbReference type="SUPFAM" id="SSF111369">
    <property type="entry name" value="HlyD-like secretion proteins"/>
    <property type="match status" value="1"/>
</dbReference>
<evidence type="ECO:0000259" key="6">
    <source>
        <dbReference type="PROSITE" id="PS50222"/>
    </source>
</evidence>
<comment type="caution">
    <text evidence="7">The sequence shown here is derived from an EMBL/GenBank/DDBJ whole genome shotgun (WGS) entry which is preliminary data.</text>
</comment>
<dbReference type="InterPro" id="IPR002048">
    <property type="entry name" value="EF_hand_dom"/>
</dbReference>
<accession>A0ABP9VM65</accession>
<dbReference type="Pfam" id="PF13202">
    <property type="entry name" value="EF-hand_5"/>
    <property type="match status" value="1"/>
</dbReference>
<keyword evidence="8" id="KW-1185">Reference proteome</keyword>
<dbReference type="InterPro" id="IPR011992">
    <property type="entry name" value="EF-hand-dom_pair"/>
</dbReference>
<reference evidence="7 8" key="1">
    <citation type="submission" date="2024-02" db="EMBL/GenBank/DDBJ databases">
        <title>Rhodopirellula caenicola NBRC 110016.</title>
        <authorList>
            <person name="Ichikawa N."/>
            <person name="Katano-Makiyama Y."/>
            <person name="Hidaka K."/>
        </authorList>
    </citation>
    <scope>NUCLEOTIDE SEQUENCE [LARGE SCALE GENOMIC DNA]</scope>
    <source>
        <strain evidence="7 8">NBRC 110016</strain>
    </source>
</reference>
<dbReference type="Gene3D" id="1.10.238.10">
    <property type="entry name" value="EF-hand"/>
    <property type="match status" value="1"/>
</dbReference>
<dbReference type="PROSITE" id="PS50222">
    <property type="entry name" value="EF_HAND_2"/>
    <property type="match status" value="1"/>
</dbReference>
<evidence type="ECO:0000256" key="4">
    <source>
        <dbReference type="SAM" id="MobiDB-lite"/>
    </source>
</evidence>
<evidence type="ECO:0000256" key="2">
    <source>
        <dbReference type="ARBA" id="ARBA00023054"/>
    </source>
</evidence>
<keyword evidence="2 3" id="KW-0175">Coiled coil</keyword>
<dbReference type="Gene3D" id="2.40.30.170">
    <property type="match status" value="1"/>
</dbReference>
<feature type="transmembrane region" description="Helical" evidence="5">
    <location>
        <begin position="20"/>
        <end position="40"/>
    </location>
</feature>
<dbReference type="InterPro" id="IPR018247">
    <property type="entry name" value="EF_Hand_1_Ca_BS"/>
</dbReference>
<feature type="coiled-coil region" evidence="3">
    <location>
        <begin position="208"/>
        <end position="275"/>
    </location>
</feature>
<dbReference type="InterPro" id="IPR050465">
    <property type="entry name" value="UPF0194_transport"/>
</dbReference>
<dbReference type="PANTHER" id="PTHR32347:SF23">
    <property type="entry name" value="BLL5650 PROTEIN"/>
    <property type="match status" value="1"/>
</dbReference>
<evidence type="ECO:0000256" key="5">
    <source>
        <dbReference type="SAM" id="Phobius"/>
    </source>
</evidence>
<dbReference type="PROSITE" id="PS00018">
    <property type="entry name" value="EF_HAND_1"/>
    <property type="match status" value="1"/>
</dbReference>
<dbReference type="SUPFAM" id="SSF47473">
    <property type="entry name" value="EF-hand"/>
    <property type="match status" value="1"/>
</dbReference>
<feature type="compositionally biased region" description="Polar residues" evidence="4">
    <location>
        <begin position="573"/>
        <end position="582"/>
    </location>
</feature>
<dbReference type="CDD" id="cd00051">
    <property type="entry name" value="EFh"/>
    <property type="match status" value="1"/>
</dbReference>
<dbReference type="Gene3D" id="2.40.420.20">
    <property type="match status" value="1"/>
</dbReference>
<dbReference type="Proteomes" id="UP001416858">
    <property type="component" value="Unassembled WGS sequence"/>
</dbReference>
<feature type="compositionally biased region" description="Basic and acidic residues" evidence="4">
    <location>
        <begin position="585"/>
        <end position="606"/>
    </location>
</feature>
<proteinExistence type="predicted"/>
<evidence type="ECO:0000313" key="7">
    <source>
        <dbReference type="EMBL" id="GAA5506289.1"/>
    </source>
</evidence>
<sequence>MIKPASRLASARHRRGGLMAGFLVFLVVAGTAGWFVYNYLAKRAEGISTKDLITAPVTVAPFDHIVLEQGEIESSSNIEVTCQVESRGNNSGTAILWVIDEGTRVSKGDKLVELDASQLELTLKESRIQVITAAANVATAKALVEQATIARQEYLEGVFKTEERAILSEKAIAEQELRKNQLALQSSERLVAKGLVKSLQLDADKYAVANARNQLQAAEGRLRVLRELTQRKMLVQFDSDIEAAKAQLAAAESGLAEEEQELADVKKQIENCVIVAPSDGVVVHANRYSSRGGNAEFVVEAGATVRERQAIIRLPDPSQMQVKCKINESRITLIQAGMPAKIAVESVAGLQLKGAVVKVNRYAEPGSFFSSSIKEYATWVEIINPPDNIRTGMTAEVQIFVEQIPDAMQIPIQGLYEHGGKMYSLVKTGPQSFETREVTIRATNDTMACIDEGLEEGETVVLNLRSYLTLMDLPELEQTDNSDMREIAAERALDSARSAEPMDATEDGPSGPMDGPPRGRGPGGMGPGGKGPGGKGPGNQGPDNQGPGNQEFRNPRPGGGSSAEGGRPDPATIANTRIQQSDTDGDGKLSKDEIAAVEDERRRESLVEADSDGDGMVTESELTAAMEKRMSQGGGGPR</sequence>
<feature type="compositionally biased region" description="Gly residues" evidence="4">
    <location>
        <begin position="518"/>
        <end position="539"/>
    </location>
</feature>
<evidence type="ECO:0000313" key="8">
    <source>
        <dbReference type="Proteomes" id="UP001416858"/>
    </source>
</evidence>
<comment type="subcellular location">
    <subcellularLocation>
        <location evidence="1">Cell envelope</location>
    </subcellularLocation>
</comment>
<keyword evidence="5" id="KW-0812">Transmembrane</keyword>
<organism evidence="7 8">
    <name type="scientific">Novipirellula caenicola</name>
    <dbReference type="NCBI Taxonomy" id="1536901"/>
    <lineage>
        <taxon>Bacteria</taxon>
        <taxon>Pseudomonadati</taxon>
        <taxon>Planctomycetota</taxon>
        <taxon>Planctomycetia</taxon>
        <taxon>Pirellulales</taxon>
        <taxon>Pirellulaceae</taxon>
        <taxon>Novipirellula</taxon>
    </lineage>
</organism>
<feature type="region of interest" description="Disordered" evidence="4">
    <location>
        <begin position="492"/>
        <end position="638"/>
    </location>
</feature>
<keyword evidence="5" id="KW-1133">Transmembrane helix</keyword>
<name>A0ABP9VM65_9BACT</name>
<dbReference type="EMBL" id="BAABRO010000003">
    <property type="protein sequence ID" value="GAA5506289.1"/>
    <property type="molecule type" value="Genomic_DNA"/>
</dbReference>
<dbReference type="Pfam" id="PF25967">
    <property type="entry name" value="RND-MFP_C"/>
    <property type="match status" value="1"/>
</dbReference>
<keyword evidence="5" id="KW-0472">Membrane</keyword>
<gene>
    <name evidence="7" type="ORF">Rcae01_01741</name>
</gene>
<dbReference type="InterPro" id="IPR058627">
    <property type="entry name" value="MdtA-like_C"/>
</dbReference>
<protein>
    <recommendedName>
        <fullName evidence="6">EF-hand domain-containing protein</fullName>
    </recommendedName>
</protein>
<feature type="domain" description="EF-hand" evidence="6">
    <location>
        <begin position="597"/>
        <end position="632"/>
    </location>
</feature>